<dbReference type="Pfam" id="PF00132">
    <property type="entry name" value="Hexapep"/>
    <property type="match status" value="1"/>
</dbReference>
<dbReference type="GO" id="GO:0016740">
    <property type="term" value="F:transferase activity"/>
    <property type="evidence" value="ECO:0007669"/>
    <property type="project" value="UniProtKB-KW"/>
</dbReference>
<evidence type="ECO:0000256" key="1">
    <source>
        <dbReference type="ARBA" id="ARBA00022679"/>
    </source>
</evidence>
<reference evidence="2" key="1">
    <citation type="submission" date="2020-05" db="EMBL/GenBank/DDBJ databases">
        <authorList>
            <person name="Chiriac C."/>
            <person name="Salcher M."/>
            <person name="Ghai R."/>
            <person name="Kavagutti S V."/>
        </authorList>
    </citation>
    <scope>NUCLEOTIDE SEQUENCE</scope>
</reference>
<dbReference type="PROSITE" id="PS00101">
    <property type="entry name" value="HEXAPEP_TRANSFERASES"/>
    <property type="match status" value="1"/>
</dbReference>
<dbReference type="Gene3D" id="2.160.10.10">
    <property type="entry name" value="Hexapeptide repeat proteins"/>
    <property type="match status" value="1"/>
</dbReference>
<dbReference type="InterPro" id="IPR018357">
    <property type="entry name" value="Hexapep_transf_CS"/>
</dbReference>
<keyword evidence="1" id="KW-0808">Transferase</keyword>
<dbReference type="InterPro" id="IPR020019">
    <property type="entry name" value="AcTrfase_PglD-like"/>
</dbReference>
<evidence type="ECO:0000313" key="2">
    <source>
        <dbReference type="EMBL" id="CAB4866891.1"/>
    </source>
</evidence>
<dbReference type="InterPro" id="IPR011004">
    <property type="entry name" value="Trimer_LpxA-like_sf"/>
</dbReference>
<organism evidence="2">
    <name type="scientific">freshwater metagenome</name>
    <dbReference type="NCBI Taxonomy" id="449393"/>
    <lineage>
        <taxon>unclassified sequences</taxon>
        <taxon>metagenomes</taxon>
        <taxon>ecological metagenomes</taxon>
    </lineage>
</organism>
<protein>
    <submittedName>
        <fullName evidence="2">Unannotated protein</fullName>
    </submittedName>
</protein>
<dbReference type="AlphaFoldDB" id="A0A6J7D9F4"/>
<proteinExistence type="predicted"/>
<dbReference type="InterPro" id="IPR001451">
    <property type="entry name" value="Hexapep"/>
</dbReference>
<sequence>MTTAYLRIVAVSAPYVWDVIESVTRAVRDPLCVDNVGGADSGLPNLTEESAVSDRSVEFVIGTGSSEARRASAVAAHAAGWSNPVSLVDETSTIPRSVIVGHGAYVNAGVVVGAQTRIGCFANVNRAASIGHHTMVGDFVHVGPGVTLAGEITIGNGAFIGAGAVVLPRLSIGVGAIVGAGAVVTKDVPEFTTMVGSPARVLKTVEEWETTCPYCATN</sequence>
<dbReference type="EMBL" id="CAFBLO010000041">
    <property type="protein sequence ID" value="CAB4866891.1"/>
    <property type="molecule type" value="Genomic_DNA"/>
</dbReference>
<dbReference type="PANTHER" id="PTHR43300:SF7">
    <property type="entry name" value="UDP-N-ACETYLBACILLOSAMINE N-ACETYLTRANSFERASE"/>
    <property type="match status" value="1"/>
</dbReference>
<gene>
    <name evidence="2" type="ORF">UFOPK3364_00547</name>
</gene>
<accession>A0A6J7D9F4</accession>
<dbReference type="PANTHER" id="PTHR43300">
    <property type="entry name" value="ACETYLTRANSFERASE"/>
    <property type="match status" value="1"/>
</dbReference>
<dbReference type="SUPFAM" id="SSF51161">
    <property type="entry name" value="Trimeric LpxA-like enzymes"/>
    <property type="match status" value="1"/>
</dbReference>
<dbReference type="InterPro" id="IPR050179">
    <property type="entry name" value="Trans_hexapeptide_repeat"/>
</dbReference>
<name>A0A6J7D9F4_9ZZZZ</name>
<dbReference type="CDD" id="cd03360">
    <property type="entry name" value="LbH_AT_putative"/>
    <property type="match status" value="1"/>
</dbReference>